<dbReference type="RefSeq" id="XP_024501226.1">
    <property type="nucleotide sequence ID" value="XM_024647115.1"/>
</dbReference>
<dbReference type="InterPro" id="IPR031675">
    <property type="entry name" value="STPPase_N"/>
</dbReference>
<evidence type="ECO:0000256" key="7">
    <source>
        <dbReference type="ARBA" id="ARBA00047761"/>
    </source>
</evidence>
<comment type="catalytic activity">
    <reaction evidence="7">
        <text>O-phospho-L-seryl-[protein] + H2O = L-seryl-[protein] + phosphate</text>
        <dbReference type="Rhea" id="RHEA:20629"/>
        <dbReference type="Rhea" id="RHEA-COMP:9863"/>
        <dbReference type="Rhea" id="RHEA-COMP:11604"/>
        <dbReference type="ChEBI" id="CHEBI:15377"/>
        <dbReference type="ChEBI" id="CHEBI:29999"/>
        <dbReference type="ChEBI" id="CHEBI:43474"/>
        <dbReference type="ChEBI" id="CHEBI:83421"/>
        <dbReference type="EC" id="3.1.3.16"/>
    </reaction>
</comment>
<dbReference type="OMA" id="GYPHRAN"/>
<comment type="subcellular location">
    <subcellularLocation>
        <location evidence="6">Cell projection</location>
        <location evidence="6">Pseudopodium</location>
    </subcellularLocation>
</comment>
<evidence type="ECO:0000313" key="15">
    <source>
        <dbReference type="WormBase" id="SRAE_1000030000"/>
    </source>
</evidence>
<evidence type="ECO:0000256" key="9">
    <source>
        <dbReference type="ARBA" id="ARBA00054219"/>
    </source>
</evidence>
<dbReference type="EMBL" id="LN609528">
    <property type="protein sequence ID" value="CEF62024.1"/>
    <property type="molecule type" value="Genomic_DNA"/>
</dbReference>
<feature type="domain" description="Serine/threonine specific protein phosphatases" evidence="11">
    <location>
        <begin position="146"/>
        <end position="151"/>
    </location>
</feature>
<dbReference type="Pfam" id="PF16891">
    <property type="entry name" value="STPPase_N"/>
    <property type="match status" value="1"/>
</dbReference>
<dbReference type="InterPro" id="IPR029052">
    <property type="entry name" value="Metallo-depent_PP-like"/>
</dbReference>
<dbReference type="InterPro" id="IPR004843">
    <property type="entry name" value="Calcineurin-like_PHP"/>
</dbReference>
<keyword evidence="13" id="KW-1185">Reference proteome</keyword>
<sequence>MSVSTITPVNSTIHATNSTITNKTSKNGGLTTAKVDKYIEQLLQTVSGPQYDMTIKEEDIILITSEAKRVFCSQDVLLELEPPLKICGDIHAQYGDLIRLFGLNGFPPSTNYLFLGDYVDRGKQNLETILLLFCYKIRFPQNFFLLRGNHECTYVNRVYGFYDECNRRFSYSIYQEFINTFVWMPLSAIVGNKILCMHGGLSPKLNSLDDIKNIKRPTEAYGSFLETDLLWSDPVPNINGFKPNIRGAGYSFGVDALLSTTNKLNIDLVVRAHQVVQDGYEFFGNKRLVTIFSAPHYCGQFNNSAVVLSVNESLFCSFTVLKPTSIGTNVCTNNYEKTQIQIL</sequence>
<keyword evidence="3 10" id="KW-0378">Hydrolase</keyword>
<comment type="function">
    <text evidence="9">Probable phosphatase which plays a redundant role with gsp-4 in spermatogenesis by regulating sister chromatid segregation during meiosis. In addition, involved in sperm motility by controlling the dynamic disassembly of major sperm proteins (MSP) in the spermatozoan pseudopodium.</text>
</comment>
<name>A0A090L3E8_STRRB</name>
<reference evidence="12 13" key="1">
    <citation type="submission" date="2014-09" db="EMBL/GenBank/DDBJ databases">
        <authorList>
            <person name="Martin A.A."/>
        </authorList>
    </citation>
    <scope>NUCLEOTIDE SEQUENCE</scope>
    <source>
        <strain evidence="13">ED321</strain>
        <strain evidence="12">ED321 Heterogonic</strain>
    </source>
</reference>
<dbReference type="GO" id="GO:0000785">
    <property type="term" value="C:chromatin"/>
    <property type="evidence" value="ECO:0007669"/>
    <property type="project" value="UniProtKB-ARBA"/>
</dbReference>
<evidence type="ECO:0000259" key="11">
    <source>
        <dbReference type="PROSITE" id="PS00125"/>
    </source>
</evidence>
<dbReference type="GO" id="GO:0097723">
    <property type="term" value="P:amoeboid sperm motility"/>
    <property type="evidence" value="ECO:0007669"/>
    <property type="project" value="UniProtKB-ARBA"/>
</dbReference>
<dbReference type="GO" id="GO:0005737">
    <property type="term" value="C:cytoplasm"/>
    <property type="evidence" value="ECO:0007669"/>
    <property type="project" value="TreeGrafter"/>
</dbReference>
<dbReference type="STRING" id="34506.A0A090L3E8"/>
<dbReference type="FunFam" id="3.60.21.10:FF:000026">
    <property type="entry name" value="Serine/threonine-protein phosphatase"/>
    <property type="match status" value="1"/>
</dbReference>
<evidence type="ECO:0000313" key="12">
    <source>
        <dbReference type="EMBL" id="CEF62024.1"/>
    </source>
</evidence>
<dbReference type="WormBase" id="SRAE_1000030000">
    <property type="protein sequence ID" value="SRP06356"/>
    <property type="gene ID" value="WBGene00256894"/>
</dbReference>
<organism evidence="12">
    <name type="scientific">Strongyloides ratti</name>
    <name type="common">Parasitic roundworm</name>
    <dbReference type="NCBI Taxonomy" id="34506"/>
    <lineage>
        <taxon>Eukaryota</taxon>
        <taxon>Metazoa</taxon>
        <taxon>Ecdysozoa</taxon>
        <taxon>Nematoda</taxon>
        <taxon>Chromadorea</taxon>
        <taxon>Rhabditida</taxon>
        <taxon>Tylenchina</taxon>
        <taxon>Panagrolaimomorpha</taxon>
        <taxon>Strongyloidoidea</taxon>
        <taxon>Strongyloididae</taxon>
        <taxon>Strongyloides</taxon>
    </lineage>
</organism>
<evidence type="ECO:0000313" key="13">
    <source>
        <dbReference type="Proteomes" id="UP000035682"/>
    </source>
</evidence>
<proteinExistence type="inferred from homology"/>
<keyword evidence="4" id="KW-0904">Protein phosphatase</keyword>
<evidence type="ECO:0000256" key="1">
    <source>
        <dbReference type="ARBA" id="ARBA00008294"/>
    </source>
</evidence>
<dbReference type="CTD" id="36374389"/>
<dbReference type="PRINTS" id="PR00114">
    <property type="entry name" value="STPHPHTASE"/>
</dbReference>
<dbReference type="GO" id="GO:0018991">
    <property type="term" value="P:egg-laying behavior"/>
    <property type="evidence" value="ECO:0007669"/>
    <property type="project" value="UniProtKB-ARBA"/>
</dbReference>
<dbReference type="PANTHER" id="PTHR11668:SF398">
    <property type="entry name" value="SERINE_THREONINE-PROTEIN PHOSPHATASE"/>
    <property type="match status" value="1"/>
</dbReference>
<dbReference type="SUPFAM" id="SSF56300">
    <property type="entry name" value="Metallo-dependent phosphatases"/>
    <property type="match status" value="1"/>
</dbReference>
<dbReference type="GO" id="GO:0046872">
    <property type="term" value="F:metal ion binding"/>
    <property type="evidence" value="ECO:0007669"/>
    <property type="project" value="UniProtKB-KW"/>
</dbReference>
<dbReference type="GO" id="GO:0007060">
    <property type="term" value="P:male meiosis chromosome segregation"/>
    <property type="evidence" value="ECO:0007669"/>
    <property type="project" value="UniProtKB-ARBA"/>
</dbReference>
<dbReference type="EC" id="3.1.3.16" evidence="10"/>
<comment type="catalytic activity">
    <reaction evidence="8 10">
        <text>O-phospho-L-threonyl-[protein] + H2O = L-threonyl-[protein] + phosphate</text>
        <dbReference type="Rhea" id="RHEA:47004"/>
        <dbReference type="Rhea" id="RHEA-COMP:11060"/>
        <dbReference type="Rhea" id="RHEA-COMP:11605"/>
        <dbReference type="ChEBI" id="CHEBI:15377"/>
        <dbReference type="ChEBI" id="CHEBI:30013"/>
        <dbReference type="ChEBI" id="CHEBI:43474"/>
        <dbReference type="ChEBI" id="CHEBI:61977"/>
        <dbReference type="EC" id="3.1.3.16"/>
    </reaction>
</comment>
<dbReference type="OrthoDB" id="1930084at2759"/>
<dbReference type="SMART" id="SM00156">
    <property type="entry name" value="PP2Ac"/>
    <property type="match status" value="1"/>
</dbReference>
<dbReference type="InterPro" id="IPR050341">
    <property type="entry name" value="PP1_catalytic_subunit"/>
</dbReference>
<dbReference type="GO" id="GO:0005634">
    <property type="term" value="C:nucleus"/>
    <property type="evidence" value="ECO:0007669"/>
    <property type="project" value="TreeGrafter"/>
</dbReference>
<dbReference type="Gene3D" id="3.60.21.10">
    <property type="match status" value="1"/>
</dbReference>
<keyword evidence="2" id="KW-0479">Metal-binding</keyword>
<keyword evidence="5" id="KW-0464">Manganese</keyword>
<dbReference type="PANTHER" id="PTHR11668">
    <property type="entry name" value="SERINE/THREONINE PROTEIN PHOSPHATASE"/>
    <property type="match status" value="1"/>
</dbReference>
<reference evidence="14" key="2">
    <citation type="submission" date="2020-12" db="UniProtKB">
        <authorList>
            <consortium name="WormBaseParasite"/>
        </authorList>
    </citation>
    <scope>IDENTIFICATION</scope>
</reference>
<dbReference type="GO" id="GO:0004722">
    <property type="term" value="F:protein serine/threonine phosphatase activity"/>
    <property type="evidence" value="ECO:0007669"/>
    <property type="project" value="UniProtKB-EC"/>
</dbReference>
<protein>
    <recommendedName>
        <fullName evidence="10">Serine/threonine-protein phosphatase</fullName>
        <ecNumber evidence="10">3.1.3.16</ecNumber>
    </recommendedName>
</protein>
<evidence type="ECO:0000256" key="5">
    <source>
        <dbReference type="ARBA" id="ARBA00023211"/>
    </source>
</evidence>
<comment type="similarity">
    <text evidence="1 10">Belongs to the PPP phosphatase family.</text>
</comment>
<dbReference type="PROSITE" id="PS00125">
    <property type="entry name" value="SER_THR_PHOSPHATASE"/>
    <property type="match status" value="1"/>
</dbReference>
<dbReference type="WBParaSite" id="SRAE_1000030000.1">
    <property type="protein sequence ID" value="SRAE_1000030000.1"/>
    <property type="gene ID" value="WBGene00256894"/>
</dbReference>
<evidence type="ECO:0000256" key="3">
    <source>
        <dbReference type="ARBA" id="ARBA00022801"/>
    </source>
</evidence>
<evidence type="ECO:0000256" key="10">
    <source>
        <dbReference type="RuleBase" id="RU004273"/>
    </source>
</evidence>
<gene>
    <name evidence="12 14 15" type="ORF">SRAE_1000030000</name>
</gene>
<dbReference type="Pfam" id="PF00149">
    <property type="entry name" value="Metallophos"/>
    <property type="match status" value="1"/>
</dbReference>
<accession>A0A090L3E8</accession>
<dbReference type="Proteomes" id="UP000035682">
    <property type="component" value="Unplaced"/>
</dbReference>
<evidence type="ECO:0000313" key="14">
    <source>
        <dbReference type="WBParaSite" id="SRAE_1000030000.1"/>
    </source>
</evidence>
<evidence type="ECO:0000256" key="6">
    <source>
        <dbReference type="ARBA" id="ARBA00037818"/>
    </source>
</evidence>
<dbReference type="GO" id="GO:0031143">
    <property type="term" value="C:pseudopodium"/>
    <property type="evidence" value="ECO:0007669"/>
    <property type="project" value="UniProtKB-SubCell"/>
</dbReference>
<dbReference type="GeneID" id="36374389"/>
<dbReference type="GO" id="GO:0031272">
    <property type="term" value="P:regulation of pseudopodium assembly"/>
    <property type="evidence" value="ECO:0007669"/>
    <property type="project" value="UniProtKB-ARBA"/>
</dbReference>
<dbReference type="InterPro" id="IPR006186">
    <property type="entry name" value="Ser/Thr-sp_prot-phosphatase"/>
</dbReference>
<evidence type="ECO:0000256" key="2">
    <source>
        <dbReference type="ARBA" id="ARBA00022723"/>
    </source>
</evidence>
<evidence type="ECO:0000256" key="4">
    <source>
        <dbReference type="ARBA" id="ARBA00022912"/>
    </source>
</evidence>
<evidence type="ECO:0000256" key="8">
    <source>
        <dbReference type="ARBA" id="ARBA00048336"/>
    </source>
</evidence>
<dbReference type="AlphaFoldDB" id="A0A090L3E8"/>